<accession>A0AAN9A114</accession>
<proteinExistence type="inferred from homology"/>
<dbReference type="PANTHER" id="PTHR12455">
    <property type="entry name" value="NUCLEOLAR COMPLEX PROTEIN 4"/>
    <property type="match status" value="1"/>
</dbReference>
<dbReference type="Proteomes" id="UP001381693">
    <property type="component" value="Unassembled WGS sequence"/>
</dbReference>
<organism evidence="6 7">
    <name type="scientific">Halocaridina rubra</name>
    <name type="common">Hawaiian red shrimp</name>
    <dbReference type="NCBI Taxonomy" id="373956"/>
    <lineage>
        <taxon>Eukaryota</taxon>
        <taxon>Metazoa</taxon>
        <taxon>Ecdysozoa</taxon>
        <taxon>Arthropoda</taxon>
        <taxon>Crustacea</taxon>
        <taxon>Multicrustacea</taxon>
        <taxon>Malacostraca</taxon>
        <taxon>Eumalacostraca</taxon>
        <taxon>Eucarida</taxon>
        <taxon>Decapoda</taxon>
        <taxon>Pleocyemata</taxon>
        <taxon>Caridea</taxon>
        <taxon>Atyoidea</taxon>
        <taxon>Atyidae</taxon>
        <taxon>Halocaridina</taxon>
    </lineage>
</organism>
<keyword evidence="3" id="KW-0812">Transmembrane</keyword>
<dbReference type="GO" id="GO:0032040">
    <property type="term" value="C:small-subunit processome"/>
    <property type="evidence" value="ECO:0007669"/>
    <property type="project" value="TreeGrafter"/>
</dbReference>
<dbReference type="PANTHER" id="PTHR12455:SF0">
    <property type="entry name" value="NUCLEOLAR COMPLEX PROTEIN 4 HOMOLOG"/>
    <property type="match status" value="1"/>
</dbReference>
<dbReference type="InterPro" id="IPR005612">
    <property type="entry name" value="CCAAT-binding_factor"/>
</dbReference>
<keyword evidence="4" id="KW-1133">Transmembrane helix</keyword>
<name>A0AAN9A114_HALRR</name>
<evidence type="ECO:0000256" key="2">
    <source>
        <dbReference type="ARBA" id="ARBA00007797"/>
    </source>
</evidence>
<keyword evidence="4" id="KW-0472">Membrane</keyword>
<dbReference type="SUPFAM" id="SSF48371">
    <property type="entry name" value="ARM repeat"/>
    <property type="match status" value="1"/>
</dbReference>
<evidence type="ECO:0000256" key="3">
    <source>
        <dbReference type="ARBA" id="ARBA00022692"/>
    </source>
</evidence>
<dbReference type="GO" id="GO:0031965">
    <property type="term" value="C:nuclear membrane"/>
    <property type="evidence" value="ECO:0007669"/>
    <property type="project" value="UniProtKB-SubCell"/>
</dbReference>
<comment type="similarity">
    <text evidence="2">Belongs to the CBF/MAK21 family.</text>
</comment>
<dbReference type="InterPro" id="IPR016024">
    <property type="entry name" value="ARM-type_fold"/>
</dbReference>
<evidence type="ECO:0000313" key="6">
    <source>
        <dbReference type="EMBL" id="KAK7070479.1"/>
    </source>
</evidence>
<reference evidence="6 7" key="1">
    <citation type="submission" date="2023-11" db="EMBL/GenBank/DDBJ databases">
        <title>Halocaridina rubra genome assembly.</title>
        <authorList>
            <person name="Smith C."/>
        </authorList>
    </citation>
    <scope>NUCLEOTIDE SEQUENCE [LARGE SCALE GENOMIC DNA]</scope>
    <source>
        <strain evidence="6">EP-1</strain>
        <tissue evidence="6">Whole</tissue>
    </source>
</reference>
<evidence type="ECO:0000313" key="7">
    <source>
        <dbReference type="Proteomes" id="UP001381693"/>
    </source>
</evidence>
<protein>
    <submittedName>
        <fullName evidence="6">Nucleolar complex protein 4</fullName>
    </submittedName>
</protein>
<dbReference type="EMBL" id="JAXCGZ010015346">
    <property type="protein sequence ID" value="KAK7070479.1"/>
    <property type="molecule type" value="Genomic_DNA"/>
</dbReference>
<feature type="domain" description="CCAAT-binding factor" evidence="5">
    <location>
        <begin position="304"/>
        <end position="451"/>
    </location>
</feature>
<dbReference type="InterPro" id="IPR027193">
    <property type="entry name" value="Noc4"/>
</dbReference>
<keyword evidence="7" id="KW-1185">Reference proteome</keyword>
<evidence type="ECO:0000259" key="5">
    <source>
        <dbReference type="Pfam" id="PF03914"/>
    </source>
</evidence>
<comment type="caution">
    <text evidence="6">The sequence shown here is derived from an EMBL/GenBank/DDBJ whole genome shotgun (WGS) entry which is preliminary data.</text>
</comment>
<sequence length="515" mass="59050">MAEAGRAQFGPLIKKFKADKVKNANVIVDFLQYLESSDLKNLKSGMNGLQIIFSHLLREGDIKTPSELPDDLMRASEKFNNWLYERYNEVHEKLRSLLKHEGSAVPEMALSAIARLLQVEGLHPIVKKGVGGTRFPNNRLQALINDLVSQETDHQTCIKKLRDYMECQDFMYFTLLSLSSIVKKYKGEKVTEMYINNLLLILEQMNITEIKDDMIICTKLFLDKSEGKADSEEARTLQASRLPYTKAKKATNTIWNEFITYPLTPDIYRRCLILIPDKVIHHLDKPLRLTGFFMDAYDLGGAISLLALQGVFILVNKYNLDYPNFYPKLYGLLEPTVFHAKYRPRFFMLMERFLASSHLPEYIVAAFIKKLSRLSLVAPASCLVLILKFIANLLIRYPGLQKLIHKPDADVFDEDPFDPDEADLSKCRACDSSLWEVSTLKQHVIPSISKATGFLEKTLPTIEYDISELVETTYEEIHEKSCKLKVHDTVPTTFHKPQGLFAHHDDKMSEVWSVM</sequence>
<evidence type="ECO:0000256" key="1">
    <source>
        <dbReference type="ARBA" id="ARBA00004232"/>
    </source>
</evidence>
<dbReference type="Pfam" id="PF03914">
    <property type="entry name" value="CBF"/>
    <property type="match status" value="1"/>
</dbReference>
<dbReference type="GO" id="GO:0042254">
    <property type="term" value="P:ribosome biogenesis"/>
    <property type="evidence" value="ECO:0007669"/>
    <property type="project" value="InterPro"/>
</dbReference>
<dbReference type="GO" id="GO:0030692">
    <property type="term" value="C:Noc4p-Nop14p complex"/>
    <property type="evidence" value="ECO:0007669"/>
    <property type="project" value="TreeGrafter"/>
</dbReference>
<gene>
    <name evidence="6" type="primary">NOC4L</name>
    <name evidence="6" type="ORF">SK128_017081</name>
</gene>
<comment type="subcellular location">
    <subcellularLocation>
        <location evidence="1">Nucleus membrane</location>
        <topology evidence="1">Multi-pass membrane protein</topology>
    </subcellularLocation>
</comment>
<dbReference type="AlphaFoldDB" id="A0AAN9A114"/>
<evidence type="ECO:0000256" key="4">
    <source>
        <dbReference type="ARBA" id="ARBA00022989"/>
    </source>
</evidence>